<dbReference type="PROSITE" id="PS51257">
    <property type="entry name" value="PROKAR_LIPOPROTEIN"/>
    <property type="match status" value="1"/>
</dbReference>
<gene>
    <name evidence="3" type="ORF">BSK56_26750</name>
</gene>
<dbReference type="EMBL" id="MPTB01000044">
    <property type="protein sequence ID" value="OMD41584.1"/>
    <property type="molecule type" value="Genomic_DNA"/>
</dbReference>
<feature type="signal peptide" evidence="2">
    <location>
        <begin position="1"/>
        <end position="19"/>
    </location>
</feature>
<comment type="caution">
    <text evidence="3">The sequence shown here is derived from an EMBL/GenBank/DDBJ whole genome shotgun (WGS) entry which is preliminary data.</text>
</comment>
<reference evidence="3 4" key="1">
    <citation type="submission" date="2016-10" db="EMBL/GenBank/DDBJ databases">
        <title>Paenibacillus species isolates.</title>
        <authorList>
            <person name="Beno S.M."/>
        </authorList>
    </citation>
    <scope>NUCLEOTIDE SEQUENCE [LARGE SCALE GENOMIC DNA]</scope>
    <source>
        <strain evidence="3 4">FSL H7-0744</strain>
    </source>
</reference>
<feature type="compositionally biased region" description="Low complexity" evidence="1">
    <location>
        <begin position="44"/>
        <end position="64"/>
    </location>
</feature>
<sequence>MNKLIVYSLAGILTIGIMASCGDKSGTNAASPAVNAETEISASPQATAQPTAQATDQPATTPQPSQGTFTTGVFLDLDTIEDPLFNKEIKNLLNTTLEALANKKEEAFRSVFKDSQSADAFMYLFGRDYYFDTIGTVEQDKEGRVIVEIRGKVKDGGEIKEPNSFYYFMKDADNHWSLRAID</sequence>
<organism evidence="3 4">
    <name type="scientific">Paenibacillus borealis</name>
    <dbReference type="NCBI Taxonomy" id="160799"/>
    <lineage>
        <taxon>Bacteria</taxon>
        <taxon>Bacillati</taxon>
        <taxon>Bacillota</taxon>
        <taxon>Bacilli</taxon>
        <taxon>Bacillales</taxon>
        <taxon>Paenibacillaceae</taxon>
        <taxon>Paenibacillus</taxon>
    </lineage>
</organism>
<keyword evidence="4" id="KW-1185">Reference proteome</keyword>
<evidence type="ECO:0000313" key="3">
    <source>
        <dbReference type="EMBL" id="OMD41584.1"/>
    </source>
</evidence>
<dbReference type="Proteomes" id="UP000187412">
    <property type="component" value="Unassembled WGS sequence"/>
</dbReference>
<accession>A0ABX3GZX8</accession>
<proteinExistence type="predicted"/>
<protein>
    <submittedName>
        <fullName evidence="3">Uncharacterized protein</fullName>
    </submittedName>
</protein>
<name>A0ABX3GZX8_PAEBO</name>
<feature type="region of interest" description="Disordered" evidence="1">
    <location>
        <begin position="28"/>
        <end position="68"/>
    </location>
</feature>
<keyword evidence="2" id="KW-0732">Signal</keyword>
<evidence type="ECO:0000313" key="4">
    <source>
        <dbReference type="Proteomes" id="UP000187412"/>
    </source>
</evidence>
<dbReference type="RefSeq" id="WP_076113525.1">
    <property type="nucleotide sequence ID" value="NZ_MPTB01000044.1"/>
</dbReference>
<feature type="chain" id="PRO_5045618657" evidence="2">
    <location>
        <begin position="20"/>
        <end position="182"/>
    </location>
</feature>
<evidence type="ECO:0000256" key="1">
    <source>
        <dbReference type="SAM" id="MobiDB-lite"/>
    </source>
</evidence>
<evidence type="ECO:0000256" key="2">
    <source>
        <dbReference type="SAM" id="SignalP"/>
    </source>
</evidence>